<evidence type="ECO:0000256" key="8">
    <source>
        <dbReference type="SAM" id="SignalP"/>
    </source>
</evidence>
<evidence type="ECO:0000256" key="6">
    <source>
        <dbReference type="ARBA" id="ARBA00023136"/>
    </source>
</evidence>
<feature type="chain" id="PRO_5037732186" evidence="8">
    <location>
        <begin position="23"/>
        <end position="812"/>
    </location>
</feature>
<proteinExistence type="predicted"/>
<dbReference type="GO" id="GO:0009279">
    <property type="term" value="C:cell outer membrane"/>
    <property type="evidence" value="ECO:0007669"/>
    <property type="project" value="UniProtKB-SubCell"/>
</dbReference>
<dbReference type="InterPro" id="IPR036942">
    <property type="entry name" value="Beta-barrel_TonB_sf"/>
</dbReference>
<dbReference type="SUPFAM" id="SSF56935">
    <property type="entry name" value="Porins"/>
    <property type="match status" value="1"/>
</dbReference>
<feature type="signal peptide" evidence="8">
    <location>
        <begin position="1"/>
        <end position="22"/>
    </location>
</feature>
<name>A0A916DUB9_9BACT</name>
<dbReference type="InterPro" id="IPR012910">
    <property type="entry name" value="Plug_dom"/>
</dbReference>
<evidence type="ECO:0000256" key="7">
    <source>
        <dbReference type="ARBA" id="ARBA00023237"/>
    </source>
</evidence>
<keyword evidence="6" id="KW-0472">Membrane</keyword>
<dbReference type="Gene3D" id="2.40.170.20">
    <property type="entry name" value="TonB-dependent receptor, beta-barrel domain"/>
    <property type="match status" value="1"/>
</dbReference>
<evidence type="ECO:0000256" key="4">
    <source>
        <dbReference type="ARBA" id="ARBA00022692"/>
    </source>
</evidence>
<evidence type="ECO:0000256" key="5">
    <source>
        <dbReference type="ARBA" id="ARBA00022729"/>
    </source>
</evidence>
<dbReference type="GO" id="GO:0015344">
    <property type="term" value="F:siderophore uptake transmembrane transporter activity"/>
    <property type="evidence" value="ECO:0007669"/>
    <property type="project" value="TreeGrafter"/>
</dbReference>
<feature type="domain" description="TonB-dependent receptor plug" evidence="9">
    <location>
        <begin position="234"/>
        <end position="306"/>
    </location>
</feature>
<dbReference type="RefSeq" id="WP_264787915.1">
    <property type="nucleotide sequence ID" value="NZ_AP026867.1"/>
</dbReference>
<keyword evidence="11" id="KW-1185">Reference proteome</keyword>
<evidence type="ECO:0000256" key="2">
    <source>
        <dbReference type="ARBA" id="ARBA00022448"/>
    </source>
</evidence>
<accession>A0A916DUB9</accession>
<keyword evidence="4" id="KW-0812">Transmembrane</keyword>
<dbReference type="Gene3D" id="2.170.130.10">
    <property type="entry name" value="TonB-dependent receptor, plug domain"/>
    <property type="match status" value="1"/>
</dbReference>
<dbReference type="GO" id="GO:0044718">
    <property type="term" value="P:siderophore transmembrane transport"/>
    <property type="evidence" value="ECO:0007669"/>
    <property type="project" value="TreeGrafter"/>
</dbReference>
<evidence type="ECO:0000259" key="9">
    <source>
        <dbReference type="Pfam" id="PF07715"/>
    </source>
</evidence>
<evidence type="ECO:0000313" key="10">
    <source>
        <dbReference type="EMBL" id="BDS12552.1"/>
    </source>
</evidence>
<protein>
    <submittedName>
        <fullName evidence="10">TonB-dependent receptor</fullName>
    </submittedName>
</protein>
<organism evidence="10 11">
    <name type="scientific">Aureispira anguillae</name>
    <dbReference type="NCBI Taxonomy" id="2864201"/>
    <lineage>
        <taxon>Bacteria</taxon>
        <taxon>Pseudomonadati</taxon>
        <taxon>Bacteroidota</taxon>
        <taxon>Saprospiria</taxon>
        <taxon>Saprospirales</taxon>
        <taxon>Saprospiraceae</taxon>
        <taxon>Aureispira</taxon>
    </lineage>
</organism>
<keyword evidence="5 8" id="KW-0732">Signal</keyword>
<dbReference type="SUPFAM" id="SSF49464">
    <property type="entry name" value="Carboxypeptidase regulatory domain-like"/>
    <property type="match status" value="1"/>
</dbReference>
<dbReference type="EMBL" id="AP026867">
    <property type="protein sequence ID" value="BDS12552.1"/>
    <property type="molecule type" value="Genomic_DNA"/>
</dbReference>
<keyword evidence="10" id="KW-0675">Receptor</keyword>
<evidence type="ECO:0000256" key="1">
    <source>
        <dbReference type="ARBA" id="ARBA00004571"/>
    </source>
</evidence>
<dbReference type="InterPro" id="IPR037066">
    <property type="entry name" value="Plug_dom_sf"/>
</dbReference>
<dbReference type="PANTHER" id="PTHR30069:SF29">
    <property type="entry name" value="HEMOGLOBIN AND HEMOGLOBIN-HAPTOGLOBIN-BINDING PROTEIN 1-RELATED"/>
    <property type="match status" value="1"/>
</dbReference>
<gene>
    <name evidence="10" type="ORF">AsAng_0032750</name>
</gene>
<evidence type="ECO:0000256" key="3">
    <source>
        <dbReference type="ARBA" id="ARBA00022452"/>
    </source>
</evidence>
<evidence type="ECO:0000313" key="11">
    <source>
        <dbReference type="Proteomes" id="UP001060919"/>
    </source>
</evidence>
<keyword evidence="2" id="KW-0813">Transport</keyword>
<dbReference type="KEGG" id="aup:AsAng_0032750"/>
<dbReference type="Gene3D" id="3.55.50.30">
    <property type="match status" value="1"/>
</dbReference>
<dbReference type="InterPro" id="IPR008969">
    <property type="entry name" value="CarboxyPept-like_regulatory"/>
</dbReference>
<dbReference type="PANTHER" id="PTHR30069">
    <property type="entry name" value="TONB-DEPENDENT OUTER MEMBRANE RECEPTOR"/>
    <property type="match status" value="1"/>
</dbReference>
<dbReference type="Proteomes" id="UP001060919">
    <property type="component" value="Chromosome"/>
</dbReference>
<dbReference type="Pfam" id="PF07715">
    <property type="entry name" value="Plug"/>
    <property type="match status" value="1"/>
</dbReference>
<reference evidence="10" key="1">
    <citation type="submission" date="2022-09" db="EMBL/GenBank/DDBJ databases">
        <title>Aureispira anguillicida sp. nov., isolated from Leptocephalus of Japanese eel Anguilla japonica.</title>
        <authorList>
            <person name="Yuasa K."/>
            <person name="Mekata T."/>
            <person name="Ikunari K."/>
        </authorList>
    </citation>
    <scope>NUCLEOTIDE SEQUENCE</scope>
    <source>
        <strain evidence="10">EL160426</strain>
    </source>
</reference>
<sequence length="812" mass="91818">MSPLSIKFAVVFSVLVAYQSYAQQIYVQAEAKPLNRLLKNLHRNYGIQVSFNAQLLSKCLITVDRTFDSPSETLNYLTKECNCKYKKINGVFAILAVPQPPKKPIKARSFSYQGQIKDGTNSESLPFAAIQINHINLTTDVEGNFSYHSKDSVVRLTVSHLGYFTIDTLIAPCNRLRIDLRPSISELQEITVLSTKKLKIINTEQKTGLSKLNNTQTPFLPGSTNNSLFSFLRLQSGILASGEQTKDYILWGSYKGQTNILFDDITIFNTSSYNDQIGTINPLFIKDIEVLKGGYNVDVGDRVGGVVNITSKSGQIDTSLYQITGTQQLFNGYANIGLTQRSNLQIGGRLVFPNLLQISSQPLLEPFLLFGDITGKYSHRFDNGDDLSITMLGDLDYSDVRKEVQLDSQVINSLNFNQRRMSNLAGGSIKYAKRWLKAGVTTAKVIYSQFQSEYTTGLFIGDSTANVFSEKVTNGISELTIRANHRLPTFKYNSLSAGLYMVYNRSNIKHSLIKELASVAEHGVRFGLYLKDEISWSKFLVLRPGLRIDVPLQANARPFVQPRIEVLISPVPQWKINLAYGIYNQFITENALVDPFRNYTYHWSVTDDRLIPVPQAMHYVTGVSCQYRFWSCRLEGYYKALSNVFQFGRDETTGGLTTLIGEGASYGLDLKVAAHFKNQRIWAAYTLSKSDEKFETQLLNRAPHDQRHEFKIAGMFNVKSFFFSVNYVYGSGFPNTKNLTSQQNIKPYSRLDLGFLYKLEMDRLNIDFGLSLLNLLNTANVRYNNFVNFPDDTSEYLEGIPLTPTLFMNFRF</sequence>
<keyword evidence="7" id="KW-0998">Cell outer membrane</keyword>
<dbReference type="AlphaFoldDB" id="A0A916DUB9"/>
<keyword evidence="3" id="KW-1134">Transmembrane beta strand</keyword>
<comment type="subcellular location">
    <subcellularLocation>
        <location evidence="1">Cell outer membrane</location>
        <topology evidence="1">Multi-pass membrane protein</topology>
    </subcellularLocation>
</comment>
<dbReference type="InterPro" id="IPR039426">
    <property type="entry name" value="TonB-dep_rcpt-like"/>
</dbReference>